<dbReference type="EMBL" id="MDJY01000028">
    <property type="protein sequence ID" value="OUE25455.1"/>
    <property type="molecule type" value="Genomic_DNA"/>
</dbReference>
<evidence type="ECO:0000313" key="3">
    <source>
        <dbReference type="Proteomes" id="UP000195011"/>
    </source>
</evidence>
<dbReference type="Proteomes" id="UP000195011">
    <property type="component" value="Unassembled WGS sequence"/>
</dbReference>
<keyword evidence="1" id="KW-1133">Transmembrane helix</keyword>
<organism evidence="2 3">
    <name type="scientific">Clavibacter michiganensis</name>
    <dbReference type="NCBI Taxonomy" id="28447"/>
    <lineage>
        <taxon>Bacteria</taxon>
        <taxon>Bacillati</taxon>
        <taxon>Actinomycetota</taxon>
        <taxon>Actinomycetes</taxon>
        <taxon>Micrococcales</taxon>
        <taxon>Microbacteriaceae</taxon>
        <taxon>Clavibacter</taxon>
    </lineage>
</organism>
<accession>A0A251YMJ4</accession>
<protein>
    <submittedName>
        <fullName evidence="2">Uncharacterized protein</fullName>
    </submittedName>
</protein>
<dbReference type="AlphaFoldDB" id="A0A251YMJ4"/>
<evidence type="ECO:0000256" key="1">
    <source>
        <dbReference type="SAM" id="Phobius"/>
    </source>
</evidence>
<feature type="transmembrane region" description="Helical" evidence="1">
    <location>
        <begin position="51"/>
        <end position="72"/>
    </location>
</feature>
<feature type="transmembrane region" description="Helical" evidence="1">
    <location>
        <begin position="184"/>
        <end position="207"/>
    </location>
</feature>
<reference evidence="2 3" key="1">
    <citation type="submission" date="2016-08" db="EMBL/GenBank/DDBJ databases">
        <title>Genome sequence of Clavibacter michiganensis spp strain CFBP8017.</title>
        <authorList>
            <person name="Thapa S.P."/>
            <person name="Coaker G."/>
            <person name="Jacques M.-A."/>
        </authorList>
    </citation>
    <scope>NUCLEOTIDE SEQUENCE [LARGE SCALE GENOMIC DNA]</scope>
    <source>
        <strain evidence="2">CFBP8017</strain>
    </source>
</reference>
<proteinExistence type="predicted"/>
<gene>
    <name evidence="2" type="ORF">BFL36_05190</name>
</gene>
<comment type="caution">
    <text evidence="2">The sequence shown here is derived from an EMBL/GenBank/DDBJ whole genome shotgun (WGS) entry which is preliminary data.</text>
</comment>
<sequence length="216" mass="23161">MHHRGTDEGERTLTVIRPRRALLRQLGLATLALVVPLGAALLVLAVPSGNAGAVLVGMGVVALVAAVLGILYQSSYVSVDPVSGDVEARFLGRRTRVRGSDVHHVVVVHVYQGLTLDTQPRLFALDADGRLLLRLDGRVHDLRTMRDMAAELDRPLLEQTTVLTMAQLRATRRGILPWYERSRLAAAGVLVLLGLAVIGAVVGIMALTGVPVALRL</sequence>
<feature type="transmembrane region" description="Helical" evidence="1">
    <location>
        <begin position="21"/>
        <end position="45"/>
    </location>
</feature>
<keyword evidence="1" id="KW-0812">Transmembrane</keyword>
<keyword evidence="1" id="KW-0472">Membrane</keyword>
<name>A0A251YMJ4_9MICO</name>
<evidence type="ECO:0000313" key="2">
    <source>
        <dbReference type="EMBL" id="OUE25455.1"/>
    </source>
</evidence>
<dbReference type="RefSeq" id="WP_086516932.1">
    <property type="nucleotide sequence ID" value="NZ_MDJY01000028.1"/>
</dbReference>